<evidence type="ECO:0000313" key="2">
    <source>
        <dbReference type="Proteomes" id="UP000032946"/>
    </source>
</evidence>
<accession>A0A9P1KC06</accession>
<protein>
    <submittedName>
        <fullName evidence="1">Uncharacterized protein</fullName>
    </submittedName>
</protein>
<keyword evidence="2" id="KW-1185">Reference proteome</keyword>
<dbReference type="Proteomes" id="UP000032946">
    <property type="component" value="Chromosome"/>
</dbReference>
<sequence>MTVSTYTCRLNGLLKAGLSYIFDHFSLVFAFQDTQGDKTLNSVIFCGPNRELPTC</sequence>
<evidence type="ECO:0000313" key="1">
    <source>
        <dbReference type="EMBL" id="CDM92563.1"/>
    </source>
</evidence>
<proteinExistence type="predicted"/>
<organism evidence="1 2">
    <name type="scientific">Limnospira indica PCC 8005</name>
    <dbReference type="NCBI Taxonomy" id="376219"/>
    <lineage>
        <taxon>Bacteria</taxon>
        <taxon>Bacillati</taxon>
        <taxon>Cyanobacteriota</taxon>
        <taxon>Cyanophyceae</taxon>
        <taxon>Oscillatoriophycideae</taxon>
        <taxon>Oscillatoriales</taxon>
        <taxon>Sirenicapillariaceae</taxon>
        <taxon>Limnospira</taxon>
    </lineage>
</organism>
<name>A0A9P1KC06_9CYAN</name>
<reference evidence="1 2" key="1">
    <citation type="submission" date="2014-02" db="EMBL/GenBank/DDBJ databases">
        <authorList>
            <person name="Genoscope - CEA"/>
        </authorList>
    </citation>
    <scope>NUCLEOTIDE SEQUENCE [LARGE SCALE GENOMIC DNA]</scope>
    <source>
        <strain evidence="1 2">PCC 8005</strain>
    </source>
</reference>
<dbReference type="EMBL" id="FO818640">
    <property type="protein sequence ID" value="CDM92563.1"/>
    <property type="molecule type" value="Genomic_DNA"/>
</dbReference>
<gene>
    <name evidence="1" type="ORF">ARTHRO_10236</name>
</gene>
<dbReference type="AlphaFoldDB" id="A0A9P1KC06"/>